<dbReference type="PANTHER" id="PTHR32278:SF111">
    <property type="entry name" value="F-BOX PROTEIN PP2-B12-RELATED"/>
    <property type="match status" value="1"/>
</dbReference>
<dbReference type="Pfam" id="PF00646">
    <property type="entry name" value="F-box"/>
    <property type="match status" value="1"/>
</dbReference>
<protein>
    <recommendedName>
        <fullName evidence="1">F-box domain-containing protein</fullName>
    </recommendedName>
</protein>
<evidence type="ECO:0000313" key="2">
    <source>
        <dbReference type="EMBL" id="KAK0579191.1"/>
    </source>
</evidence>
<dbReference type="CDD" id="cd22162">
    <property type="entry name" value="F-box_AtSKIP3-like"/>
    <property type="match status" value="1"/>
</dbReference>
<reference evidence="2" key="1">
    <citation type="journal article" date="2022" name="Plant J.">
        <title>Strategies of tolerance reflected in two North American maple genomes.</title>
        <authorList>
            <person name="McEvoy S.L."/>
            <person name="Sezen U.U."/>
            <person name="Trouern-Trend A."/>
            <person name="McMahon S.M."/>
            <person name="Schaberg P.G."/>
            <person name="Yang J."/>
            <person name="Wegrzyn J.L."/>
            <person name="Swenson N.G."/>
        </authorList>
    </citation>
    <scope>NUCLEOTIDE SEQUENCE</scope>
    <source>
        <strain evidence="2">NS2018</strain>
    </source>
</reference>
<dbReference type="InterPro" id="IPR001810">
    <property type="entry name" value="F-box_dom"/>
</dbReference>
<organism evidence="2 3">
    <name type="scientific">Acer saccharum</name>
    <name type="common">Sugar maple</name>
    <dbReference type="NCBI Taxonomy" id="4024"/>
    <lineage>
        <taxon>Eukaryota</taxon>
        <taxon>Viridiplantae</taxon>
        <taxon>Streptophyta</taxon>
        <taxon>Embryophyta</taxon>
        <taxon>Tracheophyta</taxon>
        <taxon>Spermatophyta</taxon>
        <taxon>Magnoliopsida</taxon>
        <taxon>eudicotyledons</taxon>
        <taxon>Gunneridae</taxon>
        <taxon>Pentapetalae</taxon>
        <taxon>rosids</taxon>
        <taxon>malvids</taxon>
        <taxon>Sapindales</taxon>
        <taxon>Sapindaceae</taxon>
        <taxon>Hippocastanoideae</taxon>
        <taxon>Acereae</taxon>
        <taxon>Acer</taxon>
    </lineage>
</organism>
<proteinExistence type="predicted"/>
<evidence type="ECO:0000259" key="1">
    <source>
        <dbReference type="Pfam" id="PF00646"/>
    </source>
</evidence>
<dbReference type="InterPro" id="IPR025886">
    <property type="entry name" value="PP2-like"/>
</dbReference>
<accession>A0AA39VGK4</accession>
<sequence>MTGMLALTEGCIAAVIAFTTPRDACRLACVSTTFRSAADSDVVWNRFLRPEYLSKISDPGSVSSLPKKELYLRTCHNLIHNGKLCFWNDLQSGKKCYMISPNEPYIMGMDDVEYDTIAWSRYSLPDLEFYFDYIPFGRFPEVIMRDEPDAFEIRGKISTSLLSPMTTYVAYLVFFLYGDIDDEHVTSYIEYSPIEVFAGLAGSNNGQRRTVYFHREHQDRDDNGLFPKKWAGLLENEFSERCRWLESELGEFFNRGDKEGELLMNVKTTCKNGLIV</sequence>
<dbReference type="AlphaFoldDB" id="A0AA39VGK4"/>
<name>A0AA39VGK4_ACESA</name>
<feature type="domain" description="F-box" evidence="1">
    <location>
        <begin position="11"/>
        <end position="45"/>
    </location>
</feature>
<dbReference type="InterPro" id="IPR036047">
    <property type="entry name" value="F-box-like_dom_sf"/>
</dbReference>
<keyword evidence="3" id="KW-1185">Reference proteome</keyword>
<dbReference type="SUPFAM" id="SSF81383">
    <property type="entry name" value="F-box domain"/>
    <property type="match status" value="1"/>
</dbReference>
<gene>
    <name evidence="2" type="ORF">LWI29_022574</name>
</gene>
<reference evidence="2" key="2">
    <citation type="submission" date="2023-06" db="EMBL/GenBank/DDBJ databases">
        <authorList>
            <person name="Swenson N.G."/>
            <person name="Wegrzyn J.L."/>
            <person name="Mcevoy S.L."/>
        </authorList>
    </citation>
    <scope>NUCLEOTIDE SEQUENCE</scope>
    <source>
        <strain evidence="2">NS2018</strain>
        <tissue evidence="2">Leaf</tissue>
    </source>
</reference>
<evidence type="ECO:0000313" key="3">
    <source>
        <dbReference type="Proteomes" id="UP001168877"/>
    </source>
</evidence>
<dbReference type="Pfam" id="PF14299">
    <property type="entry name" value="PP2"/>
    <property type="match status" value="1"/>
</dbReference>
<dbReference type="PANTHER" id="PTHR32278">
    <property type="entry name" value="F-BOX DOMAIN-CONTAINING PROTEIN"/>
    <property type="match status" value="1"/>
</dbReference>
<comment type="caution">
    <text evidence="2">The sequence shown here is derived from an EMBL/GenBank/DDBJ whole genome shotgun (WGS) entry which is preliminary data.</text>
</comment>
<dbReference type="EMBL" id="JAUESC010000385">
    <property type="protein sequence ID" value="KAK0579191.1"/>
    <property type="molecule type" value="Genomic_DNA"/>
</dbReference>
<dbReference type="Proteomes" id="UP001168877">
    <property type="component" value="Unassembled WGS sequence"/>
</dbReference>